<dbReference type="OrthoDB" id="27237at2759"/>
<dbReference type="HOGENOM" id="CLU_006241_2_0_1"/>
<protein>
    <submittedName>
        <fullName evidence="2">Uncharacterized protein</fullName>
    </submittedName>
</protein>
<feature type="compositionally biased region" description="Basic and acidic residues" evidence="1">
    <location>
        <begin position="558"/>
        <end position="583"/>
    </location>
</feature>
<name>G0SB13_CHATD</name>
<feature type="region of interest" description="Disordered" evidence="1">
    <location>
        <begin position="558"/>
        <end position="606"/>
    </location>
</feature>
<sequence>MDKKSKRIPNGTLDKVQSRELDVASEPRPGDDNFEGFRMTLPEDCVEYMLFIIGDKTNSSLPSLEQVRRAAYQKLDKIAKDYIWQRDPFKLETRVQKGLGTPYLYGVTHYGENVEDEWLIVYLLRELTKTFRNLWVRVSDSDGEFLLIEAAKEVKALKWLSPENDANRVWIHNGQLRIIPPPPTIGDLALTTKPLPLAEALTTIRLCPTSLFHIPALEAEAFYRLQKYPAHLTTATYHYAQATIPRKLAGLLHDLPHSIAPAVEAFYLRDAQSLRSLYAPSTSSQLTFPPTDLVTVSIRFTRTLYAQLKSQRFPNVPPAWKSVLDAAEVHAATAAPSATAEAAKKLAKLELGIKLTTGFELLAKGANESASRATREVAIWLEDFEEDGEGVLPTDNDIRGWDWVSREDDDSWMDVDWREFEKELDGKGKKDKGQGFGDAAMQADLRKIVERFEAFLSDERAGIDGAEFEEMDQDDGSELGDGRTSSSCDSSLSQEEDEDKEVQFDEQKFARMMREMMGLKGDVPEPSGKEKAVKETASEKSEDEEIQELMEQFEAELKGHGALDLDPKPKDDRGQKAIKDIKGKGKAKAVESGSEEEDEKSGDEEVDIDYNLAKNLLESFKGQAGMAGPAGNLLGLMGVALPRDDGESDEE</sequence>
<dbReference type="Pfam" id="PF07093">
    <property type="entry name" value="SGT1"/>
    <property type="match status" value="1"/>
</dbReference>
<reference evidence="2 3" key="1">
    <citation type="journal article" date="2011" name="Cell">
        <title>Insight into structure and assembly of the nuclear pore complex by utilizing the genome of a eukaryotic thermophile.</title>
        <authorList>
            <person name="Amlacher S."/>
            <person name="Sarges P."/>
            <person name="Flemming D."/>
            <person name="van Noort V."/>
            <person name="Kunze R."/>
            <person name="Devos D.P."/>
            <person name="Arumugam M."/>
            <person name="Bork P."/>
            <person name="Hurt E."/>
        </authorList>
    </citation>
    <scope>NUCLEOTIDE SEQUENCE [LARGE SCALE GENOMIC DNA]</scope>
    <source>
        <strain evidence="3">DSM 1495 / CBS 144.50 / IMI 039719</strain>
    </source>
</reference>
<feature type="region of interest" description="Disordered" evidence="1">
    <location>
        <begin position="1"/>
        <end position="34"/>
    </location>
</feature>
<keyword evidence="3" id="KW-1185">Reference proteome</keyword>
<dbReference type="PANTHER" id="PTHR13060">
    <property type="entry name" value="SGT1 PROTEIN HSGT1 SUPPRESSOR OF GCR2"/>
    <property type="match status" value="1"/>
</dbReference>
<feature type="compositionally biased region" description="Basic and acidic residues" evidence="1">
    <location>
        <begin position="527"/>
        <end position="540"/>
    </location>
</feature>
<evidence type="ECO:0000256" key="1">
    <source>
        <dbReference type="SAM" id="MobiDB-lite"/>
    </source>
</evidence>
<accession>G0SB13</accession>
<dbReference type="EMBL" id="GL988044">
    <property type="protein sequence ID" value="EGS19393.1"/>
    <property type="molecule type" value="Genomic_DNA"/>
</dbReference>
<dbReference type="KEGG" id="cthr:CTHT_0048520"/>
<feature type="compositionally biased region" description="Acidic residues" evidence="1">
    <location>
        <begin position="466"/>
        <end position="478"/>
    </location>
</feature>
<feature type="region of interest" description="Disordered" evidence="1">
    <location>
        <begin position="518"/>
        <end position="545"/>
    </location>
</feature>
<dbReference type="GO" id="GO:0005634">
    <property type="term" value="C:nucleus"/>
    <property type="evidence" value="ECO:0007669"/>
    <property type="project" value="TreeGrafter"/>
</dbReference>
<dbReference type="Proteomes" id="UP000008066">
    <property type="component" value="Unassembled WGS sequence"/>
</dbReference>
<gene>
    <name evidence="2" type="ORF">CTHT_0048520</name>
</gene>
<evidence type="ECO:0000313" key="2">
    <source>
        <dbReference type="EMBL" id="EGS19393.1"/>
    </source>
</evidence>
<dbReference type="GeneID" id="18258890"/>
<dbReference type="PANTHER" id="PTHR13060:SF0">
    <property type="entry name" value="PROTEIN ECDYSONELESS HOMOLOG"/>
    <property type="match status" value="1"/>
</dbReference>
<dbReference type="InterPro" id="IPR010770">
    <property type="entry name" value="Ecd"/>
</dbReference>
<evidence type="ECO:0000313" key="3">
    <source>
        <dbReference type="Proteomes" id="UP000008066"/>
    </source>
</evidence>
<proteinExistence type="predicted"/>
<feature type="compositionally biased region" description="Acidic residues" evidence="1">
    <location>
        <begin position="593"/>
        <end position="606"/>
    </location>
</feature>
<organism evidence="3">
    <name type="scientific">Chaetomium thermophilum (strain DSM 1495 / CBS 144.50 / IMI 039719)</name>
    <name type="common">Thermochaetoides thermophila</name>
    <dbReference type="NCBI Taxonomy" id="759272"/>
    <lineage>
        <taxon>Eukaryota</taxon>
        <taxon>Fungi</taxon>
        <taxon>Dikarya</taxon>
        <taxon>Ascomycota</taxon>
        <taxon>Pezizomycotina</taxon>
        <taxon>Sordariomycetes</taxon>
        <taxon>Sordariomycetidae</taxon>
        <taxon>Sordariales</taxon>
        <taxon>Chaetomiaceae</taxon>
        <taxon>Thermochaetoides</taxon>
    </lineage>
</organism>
<dbReference type="OMA" id="TKDYIWQ"/>
<dbReference type="RefSeq" id="XP_006695215.1">
    <property type="nucleotide sequence ID" value="XM_006695152.1"/>
</dbReference>
<feature type="region of interest" description="Disordered" evidence="1">
    <location>
        <begin position="463"/>
        <end position="504"/>
    </location>
</feature>
<dbReference type="STRING" id="759272.G0SB13"/>
<dbReference type="eggNOG" id="KOG2406">
    <property type="taxonomic scope" value="Eukaryota"/>
</dbReference>
<dbReference type="AlphaFoldDB" id="G0SB13"/>